<dbReference type="eggNOG" id="COG1196">
    <property type="taxonomic scope" value="Bacteria"/>
</dbReference>
<dbReference type="AlphaFoldDB" id="C7PYP0"/>
<dbReference type="EMBL" id="CP001700">
    <property type="protein sequence ID" value="ACU77362.1"/>
    <property type="molecule type" value="Genomic_DNA"/>
</dbReference>
<protein>
    <recommendedName>
        <fullName evidence="1">PIN like domain-containing protein</fullName>
    </recommendedName>
</protein>
<accession>C7PYP0</accession>
<dbReference type="Pfam" id="PF18476">
    <property type="entry name" value="PIN_8"/>
    <property type="match status" value="1"/>
</dbReference>
<keyword evidence="3" id="KW-1185">Reference proteome</keyword>
<sequence length="445" mass="49303">MTVLDGDAAEPRNPVPAKQGGLFDGFEGYRTPTDADYQAVLASGLVVPDANVLLNLYRYTEEAREDLLSVLTKLGDRLWVPHQVLVEFWRNRESALSDPETSAANTAGELAKLRVQALGAIRNWGHRVALPAEELSKLCDDLSESFDVAEGAIKGLASAGSRGRWNTNDDPVILKLTTLLDGRVGVALNGEEYERAVKEGLQRVKDRRPPGYMDKAKDGDNAAGDYLVWEQVLIEAGRQGSDVLFVTGDVKEDWWRRDRGQTRGPRLELVQELLVRGGGHLYMMQPSRLLEIAGLSLDVEVREGSIEDVERVNRLHAEDLDFGGWSTDALQELFYHLEDEGYGERVSVIRWAAENDGIASREAVYGLGGYAEERQLKGFTRPVSRIAKEFRRLGIISPNAVDILETVYDPAFSYVQAAGFRVHPSVVPLILQLSEEVAEADQEEG</sequence>
<dbReference type="InParanoid" id="C7PYP0"/>
<dbReference type="OrthoDB" id="9182727at2"/>
<dbReference type="InterPro" id="IPR041578">
    <property type="entry name" value="PIN_8"/>
</dbReference>
<organism evidence="2 3">
    <name type="scientific">Catenulispora acidiphila (strain DSM 44928 / JCM 14897 / NBRC 102108 / NRRL B-24433 / ID139908)</name>
    <dbReference type="NCBI Taxonomy" id="479433"/>
    <lineage>
        <taxon>Bacteria</taxon>
        <taxon>Bacillati</taxon>
        <taxon>Actinomycetota</taxon>
        <taxon>Actinomycetes</taxon>
        <taxon>Catenulisporales</taxon>
        <taxon>Catenulisporaceae</taxon>
        <taxon>Catenulispora</taxon>
    </lineage>
</organism>
<dbReference type="STRING" id="479433.Caci_8542"/>
<dbReference type="HOGENOM" id="CLU_645408_0_0_11"/>
<evidence type="ECO:0000313" key="2">
    <source>
        <dbReference type="EMBL" id="ACU77362.1"/>
    </source>
</evidence>
<dbReference type="KEGG" id="cai:Caci_8542"/>
<dbReference type="RefSeq" id="WP_015797087.1">
    <property type="nucleotide sequence ID" value="NC_013131.1"/>
</dbReference>
<gene>
    <name evidence="2" type="ordered locus">Caci_8542</name>
</gene>
<name>C7PYP0_CATAD</name>
<evidence type="ECO:0000313" key="3">
    <source>
        <dbReference type="Proteomes" id="UP000000851"/>
    </source>
</evidence>
<feature type="domain" description="PIN like" evidence="1">
    <location>
        <begin position="45"/>
        <end position="269"/>
    </location>
</feature>
<dbReference type="Proteomes" id="UP000000851">
    <property type="component" value="Chromosome"/>
</dbReference>
<reference evidence="2 3" key="1">
    <citation type="journal article" date="2009" name="Stand. Genomic Sci.">
        <title>Complete genome sequence of Catenulispora acidiphila type strain (ID 139908).</title>
        <authorList>
            <person name="Copeland A."/>
            <person name="Lapidus A."/>
            <person name="Glavina Del Rio T."/>
            <person name="Nolan M."/>
            <person name="Lucas S."/>
            <person name="Chen F."/>
            <person name="Tice H."/>
            <person name="Cheng J.F."/>
            <person name="Bruce D."/>
            <person name="Goodwin L."/>
            <person name="Pitluck S."/>
            <person name="Mikhailova N."/>
            <person name="Pati A."/>
            <person name="Ivanova N."/>
            <person name="Mavromatis K."/>
            <person name="Chen A."/>
            <person name="Palaniappan K."/>
            <person name="Chain P."/>
            <person name="Land M."/>
            <person name="Hauser L."/>
            <person name="Chang Y.J."/>
            <person name="Jeffries C.D."/>
            <person name="Chertkov O."/>
            <person name="Brettin T."/>
            <person name="Detter J.C."/>
            <person name="Han C."/>
            <person name="Ali Z."/>
            <person name="Tindall B.J."/>
            <person name="Goker M."/>
            <person name="Bristow J."/>
            <person name="Eisen J.A."/>
            <person name="Markowitz V."/>
            <person name="Hugenholtz P."/>
            <person name="Kyrpides N.C."/>
            <person name="Klenk H.P."/>
        </authorList>
    </citation>
    <scope>NUCLEOTIDE SEQUENCE [LARGE SCALE GENOMIC DNA]</scope>
    <source>
        <strain evidence="3">DSM 44928 / JCM 14897 / NBRC 102108 / NRRL B-24433 / ID139908</strain>
    </source>
</reference>
<proteinExistence type="predicted"/>
<evidence type="ECO:0000259" key="1">
    <source>
        <dbReference type="Pfam" id="PF18476"/>
    </source>
</evidence>